<dbReference type="PROSITE" id="PS51782">
    <property type="entry name" value="LYSM"/>
    <property type="match status" value="1"/>
</dbReference>
<dbReference type="EMBL" id="PVTP01000003">
    <property type="protein sequence ID" value="PRY78943.1"/>
    <property type="molecule type" value="Genomic_DNA"/>
</dbReference>
<dbReference type="CDD" id="cd12797">
    <property type="entry name" value="M23_peptidase"/>
    <property type="match status" value="1"/>
</dbReference>
<dbReference type="InterPro" id="IPR018392">
    <property type="entry name" value="LysM"/>
</dbReference>
<dbReference type="InterPro" id="IPR050570">
    <property type="entry name" value="Cell_wall_metabolism_enzyme"/>
</dbReference>
<dbReference type="CDD" id="cd00118">
    <property type="entry name" value="LysM"/>
    <property type="match status" value="2"/>
</dbReference>
<dbReference type="Gene3D" id="3.10.350.10">
    <property type="entry name" value="LysM domain"/>
    <property type="match status" value="1"/>
</dbReference>
<dbReference type="Proteomes" id="UP000238007">
    <property type="component" value="Unassembled WGS sequence"/>
</dbReference>
<dbReference type="Gene3D" id="2.70.70.10">
    <property type="entry name" value="Glucose Permease (Domain IIA)"/>
    <property type="match status" value="1"/>
</dbReference>
<feature type="compositionally biased region" description="Low complexity" evidence="1">
    <location>
        <begin position="227"/>
        <end position="248"/>
    </location>
</feature>
<evidence type="ECO:0000256" key="2">
    <source>
        <dbReference type="SAM" id="SignalP"/>
    </source>
</evidence>
<dbReference type="SMART" id="SM00257">
    <property type="entry name" value="LysM"/>
    <property type="match status" value="2"/>
</dbReference>
<dbReference type="OrthoDB" id="9795421at2"/>
<reference evidence="4 5" key="1">
    <citation type="submission" date="2018-03" db="EMBL/GenBank/DDBJ databases">
        <title>Genomic Encyclopedia of Archaeal and Bacterial Type Strains, Phase II (KMG-II): from individual species to whole genera.</title>
        <authorList>
            <person name="Goeker M."/>
        </authorList>
    </citation>
    <scope>NUCLEOTIDE SEQUENCE [LARGE SCALE GENOMIC DNA]</scope>
    <source>
        <strain evidence="4 5">DSM 101533</strain>
    </source>
</reference>
<keyword evidence="4" id="KW-0378">Hydrolase</keyword>
<feature type="compositionally biased region" description="Low complexity" evidence="1">
    <location>
        <begin position="255"/>
        <end position="269"/>
    </location>
</feature>
<evidence type="ECO:0000313" key="5">
    <source>
        <dbReference type="Proteomes" id="UP000238007"/>
    </source>
</evidence>
<dbReference type="SUPFAM" id="SSF51261">
    <property type="entry name" value="Duplicated hybrid motif"/>
    <property type="match status" value="1"/>
</dbReference>
<evidence type="ECO:0000256" key="1">
    <source>
        <dbReference type="SAM" id="MobiDB-lite"/>
    </source>
</evidence>
<feature type="domain" description="LysM" evidence="3">
    <location>
        <begin position="176"/>
        <end position="220"/>
    </location>
</feature>
<dbReference type="AlphaFoldDB" id="A0A2T0W1X6"/>
<keyword evidence="5" id="KW-1185">Reference proteome</keyword>
<dbReference type="InterPro" id="IPR011055">
    <property type="entry name" value="Dup_hybrid_motif"/>
</dbReference>
<dbReference type="PANTHER" id="PTHR21666">
    <property type="entry name" value="PEPTIDASE-RELATED"/>
    <property type="match status" value="1"/>
</dbReference>
<dbReference type="InterPro" id="IPR036779">
    <property type="entry name" value="LysM_dom_sf"/>
</dbReference>
<dbReference type="InterPro" id="IPR016047">
    <property type="entry name" value="M23ase_b-sheet_dom"/>
</dbReference>
<feature type="signal peptide" evidence="2">
    <location>
        <begin position="1"/>
        <end position="22"/>
    </location>
</feature>
<dbReference type="GO" id="GO:0004222">
    <property type="term" value="F:metalloendopeptidase activity"/>
    <property type="evidence" value="ECO:0007669"/>
    <property type="project" value="TreeGrafter"/>
</dbReference>
<dbReference type="Pfam" id="PF01551">
    <property type="entry name" value="Peptidase_M23"/>
    <property type="match status" value="1"/>
</dbReference>
<dbReference type="RefSeq" id="WP_106355881.1">
    <property type="nucleotide sequence ID" value="NZ_PVTP01000003.1"/>
</dbReference>
<organism evidence="4 5">
    <name type="scientific">Yoonia maritima</name>
    <dbReference type="NCBI Taxonomy" id="1435347"/>
    <lineage>
        <taxon>Bacteria</taxon>
        <taxon>Pseudomonadati</taxon>
        <taxon>Pseudomonadota</taxon>
        <taxon>Alphaproteobacteria</taxon>
        <taxon>Rhodobacterales</taxon>
        <taxon>Paracoccaceae</taxon>
        <taxon>Yoonia</taxon>
    </lineage>
</organism>
<name>A0A2T0W1X6_9RHOB</name>
<dbReference type="PANTHER" id="PTHR21666:SF270">
    <property type="entry name" value="MUREIN HYDROLASE ACTIVATOR ENVC"/>
    <property type="match status" value="1"/>
</dbReference>
<accession>A0A2T0W1X6</accession>
<evidence type="ECO:0000259" key="3">
    <source>
        <dbReference type="PROSITE" id="PS51782"/>
    </source>
</evidence>
<sequence length="401" mass="41092">MANGQRTVKRILMTGVALAALAACEDFDPDFRDVGNGFDTSSSVANLPNRPRPDDRGVISYPTYQVVVARKDDTIRGIAIRLGIDANELAEYNGVEPDVILRRDEIIALPGRVAEPSAATGATQPFDVTAVATTALDRAEANGGTVTATPLDPAPVAAATPIATPSSAPTTQAEPIRHQVARGETVYSISRLYNVPVTAIAEWNGLDSAFTIRQGQFLLIPQGGSRPAPATTTTTTAPVTAPGQGTATPVPPSASTPLPAATPSAPVAAPAAPDIGATAAPAESNSARMVQPVQGSIIREYAAGRNEGIDIGAPAGTAVKAADAGSVAAVTADTSGGSVVVIKHSDGLLTLYTHLDSLTIEKGDTVSRGETIGKVRAGEPSMLHFEVRRGLQSVDPSGYLP</sequence>
<evidence type="ECO:0000313" key="4">
    <source>
        <dbReference type="EMBL" id="PRY78943.1"/>
    </source>
</evidence>
<keyword evidence="2" id="KW-0732">Signal</keyword>
<dbReference type="PROSITE" id="PS51257">
    <property type="entry name" value="PROKAR_LIPOPROTEIN"/>
    <property type="match status" value="1"/>
</dbReference>
<feature type="region of interest" description="Disordered" evidence="1">
    <location>
        <begin position="223"/>
        <end position="269"/>
    </location>
</feature>
<feature type="chain" id="PRO_5015779602" evidence="2">
    <location>
        <begin position="23"/>
        <end position="401"/>
    </location>
</feature>
<dbReference type="Pfam" id="PF01476">
    <property type="entry name" value="LysM"/>
    <property type="match status" value="2"/>
</dbReference>
<comment type="caution">
    <text evidence="4">The sequence shown here is derived from an EMBL/GenBank/DDBJ whole genome shotgun (WGS) entry which is preliminary data.</text>
</comment>
<gene>
    <name evidence="4" type="ORF">CLV80_103273</name>
</gene>
<proteinExistence type="predicted"/>
<protein>
    <submittedName>
        <fullName evidence="4">Murein DD-endopeptidase MepM/ murein hydrolase activator NlpD</fullName>
    </submittedName>
</protein>